<reference evidence="2" key="1">
    <citation type="submission" date="2020-05" db="EMBL/GenBank/DDBJ databases">
        <authorList>
            <person name="Zhu T."/>
            <person name="Keshari N."/>
            <person name="Lu X."/>
        </authorList>
    </citation>
    <scope>NUCLEOTIDE SEQUENCE</scope>
    <source>
        <strain evidence="2">NK1-12</strain>
    </source>
</reference>
<protein>
    <submittedName>
        <fullName evidence="2">Nuclear transport factor 2 family protein</fullName>
    </submittedName>
</protein>
<dbReference type="InterPro" id="IPR032710">
    <property type="entry name" value="NTF2-like_dom_sf"/>
</dbReference>
<evidence type="ECO:0000259" key="1">
    <source>
        <dbReference type="Pfam" id="PF12680"/>
    </source>
</evidence>
<sequence>MTTDIDVNARKEVVKTYFRRVNARNHTVFDLFTDDVQMFFPKFGLAHGKISLVKFAEIMTNYLEHIEHDVEKFNYIVSGNSVVVEGTERGVTRQGIQWPDGLISQGRFCSVFEFDGTLIRRMHIYVDPDFTSADQDRIRVFQGEKTNIDETRTIVKQYFDRIQSGAEPEAIAALFSEDVDWHIPGNVDLVPWIGRRKGRVGVADFIRELREQDQPIQFEIHAIVVEGEKAVALGEFASRLKKTGNIIESEFAFEFTIQDGLIVRYRLFEDSFAVSKAALG</sequence>
<dbReference type="Pfam" id="PF12680">
    <property type="entry name" value="SnoaL_2"/>
    <property type="match status" value="2"/>
</dbReference>
<dbReference type="SUPFAM" id="SSF54427">
    <property type="entry name" value="NTF2-like"/>
    <property type="match status" value="2"/>
</dbReference>
<feature type="domain" description="SnoaL-like" evidence="1">
    <location>
        <begin position="14"/>
        <end position="121"/>
    </location>
</feature>
<evidence type="ECO:0000313" key="2">
    <source>
        <dbReference type="EMBL" id="WNZ25804.1"/>
    </source>
</evidence>
<organism evidence="2">
    <name type="scientific">Leptolyngbya sp. NK1-12</name>
    <dbReference type="NCBI Taxonomy" id="2547451"/>
    <lineage>
        <taxon>Bacteria</taxon>
        <taxon>Bacillati</taxon>
        <taxon>Cyanobacteriota</taxon>
        <taxon>Cyanophyceae</taxon>
        <taxon>Leptolyngbyales</taxon>
        <taxon>Leptolyngbyaceae</taxon>
        <taxon>Leptolyngbya group</taxon>
        <taxon>Leptolyngbya</taxon>
    </lineage>
</organism>
<dbReference type="PANTHER" id="PTHR41252">
    <property type="entry name" value="BLR2505 PROTEIN"/>
    <property type="match status" value="1"/>
</dbReference>
<dbReference type="PANTHER" id="PTHR41252:SF1">
    <property type="entry name" value="BLR2505 PROTEIN"/>
    <property type="match status" value="1"/>
</dbReference>
<dbReference type="InterPro" id="IPR037401">
    <property type="entry name" value="SnoaL-like"/>
</dbReference>
<name>A0AA96WIJ9_9CYAN</name>
<gene>
    <name evidence="2" type="ORF">HJG54_25180</name>
</gene>
<dbReference type="AlphaFoldDB" id="A0AA96WIJ9"/>
<feature type="domain" description="SnoaL-like" evidence="1">
    <location>
        <begin position="155"/>
        <end position="265"/>
    </location>
</feature>
<dbReference type="Gene3D" id="3.10.450.50">
    <property type="match status" value="2"/>
</dbReference>
<dbReference type="RefSeq" id="WP_316431972.1">
    <property type="nucleotide sequence ID" value="NZ_CP053586.1"/>
</dbReference>
<proteinExistence type="predicted"/>
<dbReference type="EMBL" id="CP053586">
    <property type="protein sequence ID" value="WNZ25804.1"/>
    <property type="molecule type" value="Genomic_DNA"/>
</dbReference>
<accession>A0AA96WIJ9</accession>